<proteinExistence type="predicted"/>
<protein>
    <recommendedName>
        <fullName evidence="4">DUF3039 domain-containing protein</fullName>
    </recommendedName>
</protein>
<accession>A0A1H3DJG9</accession>
<feature type="region of interest" description="Disordered" evidence="1">
    <location>
        <begin position="73"/>
        <end position="101"/>
    </location>
</feature>
<evidence type="ECO:0000313" key="3">
    <source>
        <dbReference type="Proteomes" id="UP000199529"/>
    </source>
</evidence>
<dbReference type="InterPro" id="IPR021400">
    <property type="entry name" value="DUF3039"/>
</dbReference>
<name>A0A1H3DJG9_9PSEU</name>
<dbReference type="RefSeq" id="WP_093266244.1">
    <property type="nucleotide sequence ID" value="NZ_FNOK01000013.1"/>
</dbReference>
<evidence type="ECO:0000256" key="1">
    <source>
        <dbReference type="SAM" id="MobiDB-lite"/>
    </source>
</evidence>
<keyword evidence="3" id="KW-1185">Reference proteome</keyword>
<dbReference type="Proteomes" id="UP000199529">
    <property type="component" value="Unassembled WGS sequence"/>
</dbReference>
<dbReference type="EMBL" id="FNOK01000013">
    <property type="protein sequence ID" value="SDX65809.1"/>
    <property type="molecule type" value="Genomic_DNA"/>
</dbReference>
<gene>
    <name evidence="2" type="ORF">SAMN05216215_1013110</name>
</gene>
<dbReference type="Pfam" id="PF11238">
    <property type="entry name" value="DUF3039"/>
    <property type="match status" value="1"/>
</dbReference>
<evidence type="ECO:0008006" key="4">
    <source>
        <dbReference type="Google" id="ProtNLM"/>
    </source>
</evidence>
<reference evidence="3" key="1">
    <citation type="submission" date="2016-10" db="EMBL/GenBank/DDBJ databases">
        <authorList>
            <person name="Varghese N."/>
            <person name="Submissions S."/>
        </authorList>
    </citation>
    <scope>NUCLEOTIDE SEQUENCE [LARGE SCALE GENOMIC DNA]</scope>
    <source>
        <strain evidence="3">CGMCC 4.3530</strain>
    </source>
</reference>
<feature type="compositionally biased region" description="Pro residues" evidence="1">
    <location>
        <begin position="84"/>
        <end position="93"/>
    </location>
</feature>
<evidence type="ECO:0000313" key="2">
    <source>
        <dbReference type="EMBL" id="SDX65809.1"/>
    </source>
</evidence>
<organism evidence="2 3">
    <name type="scientific">Saccharopolyspora shandongensis</name>
    <dbReference type="NCBI Taxonomy" id="418495"/>
    <lineage>
        <taxon>Bacteria</taxon>
        <taxon>Bacillati</taxon>
        <taxon>Actinomycetota</taxon>
        <taxon>Actinomycetes</taxon>
        <taxon>Pseudonocardiales</taxon>
        <taxon>Pseudonocardiaceae</taxon>
        <taxon>Saccharopolyspora</taxon>
    </lineage>
</organism>
<dbReference type="STRING" id="418495.SAMN05216215_1013110"/>
<dbReference type="AlphaFoldDB" id="A0A1H3DJG9"/>
<dbReference type="OrthoDB" id="3686163at2"/>
<sequence length="169" mass="18220">MNGQRSVILARLRPEYAPPDRPPEVHAYCVDHVVWVAPCGDTVKPGEVEIVEPFTGNPCPQCLMLATLASDAPPVSRAELETSPPSPELPTPPTDGAVESPGAMLLYAPSWRERVVHYAHSKAPMQKYGRSGTVVAGLCGEIGRGPHTRPPDGWPMCEECIEIASEENS</sequence>